<dbReference type="Gene3D" id="2.170.130.10">
    <property type="entry name" value="TonB-dependent receptor, plug domain"/>
    <property type="match status" value="1"/>
</dbReference>
<comment type="caution">
    <text evidence="13">The sequence shown here is derived from an EMBL/GenBank/DDBJ whole genome shotgun (WGS) entry which is preliminary data.</text>
</comment>
<comment type="subcellular location">
    <subcellularLocation>
        <location evidence="1 8">Cell outer membrane</location>
        <topology evidence="1 8">Multi-pass membrane protein</topology>
    </subcellularLocation>
</comment>
<dbReference type="InterPro" id="IPR036942">
    <property type="entry name" value="Beta-barrel_TonB_sf"/>
</dbReference>
<evidence type="ECO:0000313" key="13">
    <source>
        <dbReference type="EMBL" id="KCZ87720.1"/>
    </source>
</evidence>
<evidence type="ECO:0000259" key="12">
    <source>
        <dbReference type="Pfam" id="PF07715"/>
    </source>
</evidence>
<dbReference type="PROSITE" id="PS52016">
    <property type="entry name" value="TONB_DEPENDENT_REC_3"/>
    <property type="match status" value="1"/>
</dbReference>
<dbReference type="InterPro" id="IPR012910">
    <property type="entry name" value="Plug_dom"/>
</dbReference>
<keyword evidence="10" id="KW-0732">Signal</keyword>
<evidence type="ECO:0000256" key="8">
    <source>
        <dbReference type="PROSITE-ProRule" id="PRU01360"/>
    </source>
</evidence>
<sequence>MKTSISLRKALVLTASGAALCFSNAALAQTANEQDDTSVQETVIITGTRGAPRTAFDSLAPVDVISEKAIDLTASDEVMDTLSQLVPSFNVKRLPMADGQVFVRPASLRSLSADHTLVLINGKRMHRSALLGSNGAQAPDLAQIPSYAIKQIEVLRDGASAQYGSDAIAGVINIILDDEAGTNAFAQAGQYYEGDGEQYRIGAQQGFQFDNGFLNLSGEYTDAQPTSRSRQRADAIALQEAFPDLNVPNPVQHWGQPERQAYRFALNGAYDFANSEAYVFSTYGFGTGVTDFNWRNPLSTSAFGDSTIDPDYDLSEIYPAGFTPRFGQDDNDFSLTGGLRSADDGKFSYDLSASYGRNQIEYFMYDSINASLGSASPTSFNIGTLTQTELNLNADFVYLASLDFLADDLTFAFGAERRNEEYEIGQGEYASYAVGPLAAEGFPSGSNGFPGFSPDQSGSSDQTSYAAYVDLEAPVTDRWTVGGAVRYEDYSEFGSSTTGKVSTRFELTPGLALRATASTGFRAPTPGQLFSERTSQGLDTTTLNIFTSGRFSPQGAVAEVISQRDGVNIRALEPEESDNITAGLAWNTHFGLTATLDVYQIDVTNRLSTSATFAVTDAERAQFAALGVAGAESITRVNFFQNDFDTRTKGLDLVMAYNFAFGPGEVNLTGAYNYNKTDVTGGDFAANTTSADRFEKGIPEHTANLQANYTLGKWDMFGRMRYYGEWRDYSGNSTGDIFQDFGAMVLFDLGATYQVNDNLSVRVGAENVFDQYPDEATYQASRGLIYSRNAPYDTDGGQYYVRLDLSF</sequence>
<dbReference type="Gene3D" id="2.40.170.20">
    <property type="entry name" value="TonB-dependent receptor, beta-barrel domain"/>
    <property type="match status" value="1"/>
</dbReference>
<keyword evidence="4 8" id="KW-0812">Transmembrane</keyword>
<reference evidence="13 14" key="1">
    <citation type="journal article" date="2014" name="Antonie Van Leeuwenhoek">
        <title>Hyphomonas beringensis sp. nov. and Hyphomonas chukchiensis sp. nov., isolated from surface seawater of the Bering Sea and Chukchi Sea.</title>
        <authorList>
            <person name="Li C."/>
            <person name="Lai Q."/>
            <person name="Li G."/>
            <person name="Dong C."/>
            <person name="Wang J."/>
            <person name="Liao Y."/>
            <person name="Shao Z."/>
        </authorList>
    </citation>
    <scope>NUCLEOTIDE SEQUENCE [LARGE SCALE GENOMIC DNA]</scope>
    <source>
        <strain evidence="13 14">VP2</strain>
    </source>
</reference>
<keyword evidence="3 8" id="KW-1134">Transmembrane beta strand</keyword>
<comment type="similarity">
    <text evidence="8 9">Belongs to the TonB-dependent receptor family.</text>
</comment>
<feature type="domain" description="TonB-dependent receptor plug" evidence="12">
    <location>
        <begin position="57"/>
        <end position="171"/>
    </location>
</feature>
<evidence type="ECO:0000256" key="7">
    <source>
        <dbReference type="ARBA" id="ARBA00023237"/>
    </source>
</evidence>
<dbReference type="InterPro" id="IPR000531">
    <property type="entry name" value="Beta-barrel_TonB"/>
</dbReference>
<feature type="chain" id="PRO_5001577925" evidence="10">
    <location>
        <begin position="29"/>
        <end position="807"/>
    </location>
</feature>
<dbReference type="Proteomes" id="UP000024816">
    <property type="component" value="Unassembled WGS sequence"/>
</dbReference>
<evidence type="ECO:0000256" key="4">
    <source>
        <dbReference type="ARBA" id="ARBA00022692"/>
    </source>
</evidence>
<evidence type="ECO:0000256" key="6">
    <source>
        <dbReference type="ARBA" id="ARBA00023136"/>
    </source>
</evidence>
<keyword evidence="5 9" id="KW-0798">TonB box</keyword>
<organism evidence="13 14">
    <name type="scientific">Hyphomonas jannaschiana VP2</name>
    <dbReference type="NCBI Taxonomy" id="1280952"/>
    <lineage>
        <taxon>Bacteria</taxon>
        <taxon>Pseudomonadati</taxon>
        <taxon>Pseudomonadota</taxon>
        <taxon>Alphaproteobacteria</taxon>
        <taxon>Hyphomonadales</taxon>
        <taxon>Hyphomonadaceae</taxon>
        <taxon>Hyphomonas</taxon>
    </lineage>
</organism>
<dbReference type="GO" id="GO:0009279">
    <property type="term" value="C:cell outer membrane"/>
    <property type="evidence" value="ECO:0007669"/>
    <property type="project" value="UniProtKB-SubCell"/>
</dbReference>
<protein>
    <submittedName>
        <fullName evidence="13">TonB-dependent receptor</fullName>
    </submittedName>
</protein>
<keyword evidence="14" id="KW-1185">Reference proteome</keyword>
<dbReference type="CDD" id="cd01347">
    <property type="entry name" value="ligand_gated_channel"/>
    <property type="match status" value="1"/>
</dbReference>
<accession>A0A059FAS8</accession>
<feature type="signal peptide" evidence="10">
    <location>
        <begin position="1"/>
        <end position="28"/>
    </location>
</feature>
<dbReference type="PANTHER" id="PTHR47234">
    <property type="match status" value="1"/>
</dbReference>
<dbReference type="eggNOG" id="COG4771">
    <property type="taxonomic scope" value="Bacteria"/>
</dbReference>
<dbReference type="Pfam" id="PF07715">
    <property type="entry name" value="Plug"/>
    <property type="match status" value="1"/>
</dbReference>
<evidence type="ECO:0000256" key="2">
    <source>
        <dbReference type="ARBA" id="ARBA00022448"/>
    </source>
</evidence>
<keyword evidence="7 8" id="KW-0998">Cell outer membrane</keyword>
<dbReference type="SUPFAM" id="SSF56935">
    <property type="entry name" value="Porins"/>
    <property type="match status" value="1"/>
</dbReference>
<name>A0A059FAS8_9PROT</name>
<evidence type="ECO:0000256" key="5">
    <source>
        <dbReference type="ARBA" id="ARBA00023077"/>
    </source>
</evidence>
<dbReference type="InterPro" id="IPR039426">
    <property type="entry name" value="TonB-dep_rcpt-like"/>
</dbReference>
<dbReference type="EMBL" id="ARYJ01000007">
    <property type="protein sequence ID" value="KCZ87720.1"/>
    <property type="molecule type" value="Genomic_DNA"/>
</dbReference>
<dbReference type="Pfam" id="PF00593">
    <property type="entry name" value="TonB_dep_Rec_b-barrel"/>
    <property type="match status" value="1"/>
</dbReference>
<evidence type="ECO:0000256" key="3">
    <source>
        <dbReference type="ARBA" id="ARBA00022452"/>
    </source>
</evidence>
<dbReference type="InterPro" id="IPR037066">
    <property type="entry name" value="Plug_dom_sf"/>
</dbReference>
<evidence type="ECO:0000313" key="14">
    <source>
        <dbReference type="Proteomes" id="UP000024816"/>
    </source>
</evidence>
<gene>
    <name evidence="13" type="ORF">HJA_11989</name>
</gene>
<dbReference type="PANTHER" id="PTHR47234:SF3">
    <property type="entry name" value="SECRETIN_TONB SHORT N-TERMINAL DOMAIN-CONTAINING PROTEIN"/>
    <property type="match status" value="1"/>
</dbReference>
<keyword evidence="13" id="KW-0675">Receptor</keyword>
<dbReference type="RefSeq" id="WP_035582582.1">
    <property type="nucleotide sequence ID" value="NZ_ARYJ01000007.1"/>
</dbReference>
<feature type="domain" description="TonB-dependent receptor-like beta-barrel" evidence="11">
    <location>
        <begin position="286"/>
        <end position="768"/>
    </location>
</feature>
<dbReference type="AlphaFoldDB" id="A0A059FAS8"/>
<evidence type="ECO:0000259" key="11">
    <source>
        <dbReference type="Pfam" id="PF00593"/>
    </source>
</evidence>
<dbReference type="OrthoDB" id="7394476at2"/>
<proteinExistence type="inferred from homology"/>
<evidence type="ECO:0000256" key="9">
    <source>
        <dbReference type="RuleBase" id="RU003357"/>
    </source>
</evidence>
<keyword evidence="6 8" id="KW-0472">Membrane</keyword>
<evidence type="ECO:0000256" key="1">
    <source>
        <dbReference type="ARBA" id="ARBA00004571"/>
    </source>
</evidence>
<dbReference type="STRING" id="1280952.HJA_11989"/>
<keyword evidence="2 8" id="KW-0813">Transport</keyword>
<evidence type="ECO:0000256" key="10">
    <source>
        <dbReference type="SAM" id="SignalP"/>
    </source>
</evidence>
<dbReference type="PATRIC" id="fig|1280952.3.peg.2398"/>